<dbReference type="Gene3D" id="3.40.50.300">
    <property type="entry name" value="P-loop containing nucleotide triphosphate hydrolases"/>
    <property type="match status" value="1"/>
</dbReference>
<evidence type="ECO:0000313" key="2">
    <source>
        <dbReference type="EMBL" id="KAF7811567.1"/>
    </source>
</evidence>
<gene>
    <name evidence="2" type="ORF">G2W53_032543</name>
</gene>
<sequence>MELHIGEYEPKVKTIAPFSKQWLCNPLAALALAISRDCNHYMMIMRGRRAFVFAATSTHRHISLGSSCSPVPLAGLTEMAGLIDVLFLAVHLTHSALHHSAFADDLIGMAPRAEAVENLLDLNSEDVIRVVGIHGMGGIGKMILAAVVYNKIFTPSIWNKSLI</sequence>
<dbReference type="EMBL" id="JAAIUW010000010">
    <property type="protein sequence ID" value="KAF7811567.1"/>
    <property type="molecule type" value="Genomic_DNA"/>
</dbReference>
<comment type="caution">
    <text evidence="2">The sequence shown here is derived from an EMBL/GenBank/DDBJ whole genome shotgun (WGS) entry which is preliminary data.</text>
</comment>
<evidence type="ECO:0000313" key="3">
    <source>
        <dbReference type="Proteomes" id="UP000634136"/>
    </source>
</evidence>
<protein>
    <submittedName>
        <fullName evidence="2">TMV resistance protein N isoform X1</fullName>
    </submittedName>
</protein>
<dbReference type="GO" id="GO:0043531">
    <property type="term" value="F:ADP binding"/>
    <property type="evidence" value="ECO:0007669"/>
    <property type="project" value="InterPro"/>
</dbReference>
<name>A0A834W725_9FABA</name>
<feature type="domain" description="NB-ARC" evidence="1">
    <location>
        <begin position="116"/>
        <end position="151"/>
    </location>
</feature>
<dbReference type="InterPro" id="IPR027417">
    <property type="entry name" value="P-loop_NTPase"/>
</dbReference>
<proteinExistence type="predicted"/>
<organism evidence="2 3">
    <name type="scientific">Senna tora</name>
    <dbReference type="NCBI Taxonomy" id="362788"/>
    <lineage>
        <taxon>Eukaryota</taxon>
        <taxon>Viridiplantae</taxon>
        <taxon>Streptophyta</taxon>
        <taxon>Embryophyta</taxon>
        <taxon>Tracheophyta</taxon>
        <taxon>Spermatophyta</taxon>
        <taxon>Magnoliopsida</taxon>
        <taxon>eudicotyledons</taxon>
        <taxon>Gunneridae</taxon>
        <taxon>Pentapetalae</taxon>
        <taxon>rosids</taxon>
        <taxon>fabids</taxon>
        <taxon>Fabales</taxon>
        <taxon>Fabaceae</taxon>
        <taxon>Caesalpinioideae</taxon>
        <taxon>Cassia clade</taxon>
        <taxon>Senna</taxon>
    </lineage>
</organism>
<dbReference type="OrthoDB" id="1627220at2759"/>
<accession>A0A834W725</accession>
<keyword evidence="3" id="KW-1185">Reference proteome</keyword>
<reference evidence="2" key="1">
    <citation type="submission" date="2020-09" db="EMBL/GenBank/DDBJ databases">
        <title>Genome-Enabled Discovery of Anthraquinone Biosynthesis in Senna tora.</title>
        <authorList>
            <person name="Kang S.-H."/>
            <person name="Pandey R.P."/>
            <person name="Lee C.-M."/>
            <person name="Sim J.-S."/>
            <person name="Jeong J.-T."/>
            <person name="Choi B.-S."/>
            <person name="Jung M."/>
            <person name="Ginzburg D."/>
            <person name="Zhao K."/>
            <person name="Won S.Y."/>
            <person name="Oh T.-J."/>
            <person name="Yu Y."/>
            <person name="Kim N.-H."/>
            <person name="Lee O.R."/>
            <person name="Lee T.-H."/>
            <person name="Bashyal P."/>
            <person name="Kim T.-S."/>
            <person name="Lee W.-H."/>
            <person name="Kawkins C."/>
            <person name="Kim C.-K."/>
            <person name="Kim J.S."/>
            <person name="Ahn B.O."/>
            <person name="Rhee S.Y."/>
            <person name="Sohng J.K."/>
        </authorList>
    </citation>
    <scope>NUCLEOTIDE SEQUENCE</scope>
    <source>
        <tissue evidence="2">Leaf</tissue>
    </source>
</reference>
<dbReference type="Pfam" id="PF00931">
    <property type="entry name" value="NB-ARC"/>
    <property type="match status" value="1"/>
</dbReference>
<dbReference type="SUPFAM" id="SSF52540">
    <property type="entry name" value="P-loop containing nucleoside triphosphate hydrolases"/>
    <property type="match status" value="1"/>
</dbReference>
<dbReference type="InterPro" id="IPR002182">
    <property type="entry name" value="NB-ARC"/>
</dbReference>
<dbReference type="Proteomes" id="UP000634136">
    <property type="component" value="Unassembled WGS sequence"/>
</dbReference>
<dbReference type="AlphaFoldDB" id="A0A834W725"/>
<evidence type="ECO:0000259" key="1">
    <source>
        <dbReference type="Pfam" id="PF00931"/>
    </source>
</evidence>